<dbReference type="EMBL" id="ASRX01000021">
    <property type="protein sequence ID" value="EYF05727.1"/>
    <property type="molecule type" value="Genomic_DNA"/>
</dbReference>
<evidence type="ECO:0000256" key="4">
    <source>
        <dbReference type="ARBA" id="ARBA00022840"/>
    </source>
</evidence>
<keyword evidence="1" id="KW-0808">Transferase</keyword>
<feature type="domain" description="Protein kinase" evidence="5">
    <location>
        <begin position="52"/>
        <end position="331"/>
    </location>
</feature>
<keyword evidence="6" id="KW-0723">Serine/threonine-protein kinase</keyword>
<keyword evidence="4" id="KW-0067">ATP-binding</keyword>
<dbReference type="SUPFAM" id="SSF56112">
    <property type="entry name" value="Protein kinase-like (PK-like)"/>
    <property type="match status" value="1"/>
</dbReference>
<accession>A0A017T9V9</accession>
<dbReference type="STRING" id="1192034.CAP_3017"/>
<dbReference type="AlphaFoldDB" id="A0A017T9V9"/>
<dbReference type="SMART" id="SM00220">
    <property type="entry name" value="S_TKc"/>
    <property type="match status" value="1"/>
</dbReference>
<dbReference type="GO" id="GO:0004674">
    <property type="term" value="F:protein serine/threonine kinase activity"/>
    <property type="evidence" value="ECO:0007669"/>
    <property type="project" value="UniProtKB-KW"/>
</dbReference>
<evidence type="ECO:0000259" key="5">
    <source>
        <dbReference type="PROSITE" id="PS50011"/>
    </source>
</evidence>
<reference evidence="6 7" key="1">
    <citation type="submission" date="2013-05" db="EMBL/GenBank/DDBJ databases">
        <title>Genome assembly of Chondromyces apiculatus DSM 436.</title>
        <authorList>
            <person name="Sharma G."/>
            <person name="Khatri I."/>
            <person name="Kaur C."/>
            <person name="Mayilraj S."/>
            <person name="Subramanian S."/>
        </authorList>
    </citation>
    <scope>NUCLEOTIDE SEQUENCE [LARGE SCALE GENOMIC DNA]</scope>
    <source>
        <strain evidence="6 7">DSM 436</strain>
    </source>
</reference>
<dbReference type="GO" id="GO:0005524">
    <property type="term" value="F:ATP binding"/>
    <property type="evidence" value="ECO:0007669"/>
    <property type="project" value="UniProtKB-KW"/>
</dbReference>
<dbReference type="CDD" id="cd14014">
    <property type="entry name" value="STKc_PknB_like"/>
    <property type="match status" value="1"/>
</dbReference>
<dbReference type="Proteomes" id="UP000019678">
    <property type="component" value="Unassembled WGS sequence"/>
</dbReference>
<dbReference type="Pfam" id="PF00069">
    <property type="entry name" value="Pkinase"/>
    <property type="match status" value="1"/>
</dbReference>
<dbReference type="PROSITE" id="PS50011">
    <property type="entry name" value="PROTEIN_KINASE_DOM"/>
    <property type="match status" value="1"/>
</dbReference>
<comment type="caution">
    <text evidence="6">The sequence shown here is derived from an EMBL/GenBank/DDBJ whole genome shotgun (WGS) entry which is preliminary data.</text>
</comment>
<evidence type="ECO:0000256" key="1">
    <source>
        <dbReference type="ARBA" id="ARBA00022679"/>
    </source>
</evidence>
<evidence type="ECO:0000256" key="3">
    <source>
        <dbReference type="ARBA" id="ARBA00022777"/>
    </source>
</evidence>
<name>A0A017T9V9_9BACT</name>
<dbReference type="PROSITE" id="PS00108">
    <property type="entry name" value="PROTEIN_KINASE_ST"/>
    <property type="match status" value="1"/>
</dbReference>
<dbReference type="InterPro" id="IPR008271">
    <property type="entry name" value="Ser/Thr_kinase_AS"/>
</dbReference>
<keyword evidence="3 6" id="KW-0418">Kinase</keyword>
<dbReference type="PANTHER" id="PTHR43289:SF6">
    <property type="entry name" value="SERINE_THREONINE-PROTEIN KINASE NEKL-3"/>
    <property type="match status" value="1"/>
</dbReference>
<dbReference type="PANTHER" id="PTHR43289">
    <property type="entry name" value="MITOGEN-ACTIVATED PROTEIN KINASE KINASE KINASE 20-RELATED"/>
    <property type="match status" value="1"/>
</dbReference>
<dbReference type="Gene3D" id="1.10.510.10">
    <property type="entry name" value="Transferase(Phosphotransferase) domain 1"/>
    <property type="match status" value="1"/>
</dbReference>
<sequence>MRTLDRWPLRRRALDCCGEAMLNHGPLVAGGANDADTNRAEALIGRVLSNRYRVDALLALGGLGAVYAGEHVHMHKRVAIKVLHASAQQNPEMVRRFEREAVAGAHVQHPNVAAATDFGELGGGAHFLVLEYIQGTSLSEMMGRGPMPVPRALHIARQIASALEAVHAMGIVHRDVKPLNVMVAEGQGDLVKLIDFGFAKVPVDRLASAGGARRAEAPKPLTRAGVVFGTLSYLAPEAAEGMDAIDAPADLYALGLMLYEMVAGKPPFESEDALELFEQQRFAPPPMIAQRTPGVDVPMAVELLILRLLAKEPRRRHADATAVIAAIDEVAAGMGLDLAGGARSSRLPGRGGSSIPPSGRSLFGVQPPSIPPGPTVMSVPPPSMAAKGAHGARGLGALRQALQQKRWLGAATGGAALALGALVVALRLGGAGGSAVGVSAVGVHAADGVMTAMPIRSLPEVKVEAPAEASAEPTGPARAERAALLDAVGQLDPVVGAEAILALIEREPAALGERALSAAARECAVAIGRVGGEMADQVFEALARRGGSEGLDVLYDVLASRGGTEPARRAAALLGDHQVAMRATPAMQVAFELRAASCKKKLTLLERAVEEGDRRALLALESNVRFCFQGHPDVLTATQRLRDRLYRH</sequence>
<dbReference type="eggNOG" id="COG0515">
    <property type="taxonomic scope" value="Bacteria"/>
</dbReference>
<evidence type="ECO:0000256" key="2">
    <source>
        <dbReference type="ARBA" id="ARBA00022741"/>
    </source>
</evidence>
<keyword evidence="7" id="KW-1185">Reference proteome</keyword>
<gene>
    <name evidence="6" type="ORF">CAP_3017</name>
</gene>
<dbReference type="InterPro" id="IPR000719">
    <property type="entry name" value="Prot_kinase_dom"/>
</dbReference>
<dbReference type="Gene3D" id="3.30.200.20">
    <property type="entry name" value="Phosphorylase Kinase, domain 1"/>
    <property type="match status" value="1"/>
</dbReference>
<dbReference type="InterPro" id="IPR011009">
    <property type="entry name" value="Kinase-like_dom_sf"/>
</dbReference>
<evidence type="ECO:0000313" key="6">
    <source>
        <dbReference type="EMBL" id="EYF05727.1"/>
    </source>
</evidence>
<evidence type="ECO:0000313" key="7">
    <source>
        <dbReference type="Proteomes" id="UP000019678"/>
    </source>
</evidence>
<proteinExistence type="predicted"/>
<organism evidence="6 7">
    <name type="scientific">Chondromyces apiculatus DSM 436</name>
    <dbReference type="NCBI Taxonomy" id="1192034"/>
    <lineage>
        <taxon>Bacteria</taxon>
        <taxon>Pseudomonadati</taxon>
        <taxon>Myxococcota</taxon>
        <taxon>Polyangia</taxon>
        <taxon>Polyangiales</taxon>
        <taxon>Polyangiaceae</taxon>
        <taxon>Chondromyces</taxon>
    </lineage>
</organism>
<keyword evidence="2" id="KW-0547">Nucleotide-binding</keyword>
<protein>
    <submittedName>
        <fullName evidence="6">Serine/threonine protein kinase</fullName>
    </submittedName>
</protein>